<reference evidence="3" key="2">
    <citation type="submission" date="2023-05" db="EMBL/GenBank/DDBJ databases">
        <authorList>
            <consortium name="Lawrence Berkeley National Laboratory"/>
            <person name="Steindorff A."/>
            <person name="Hensen N."/>
            <person name="Bonometti L."/>
            <person name="Westerberg I."/>
            <person name="Brannstrom I.O."/>
            <person name="Guillou S."/>
            <person name="Cros-Aarteil S."/>
            <person name="Calhoun S."/>
            <person name="Haridas S."/>
            <person name="Kuo A."/>
            <person name="Mondo S."/>
            <person name="Pangilinan J."/>
            <person name="Riley R."/>
            <person name="Labutti K."/>
            <person name="Andreopoulos B."/>
            <person name="Lipzen A."/>
            <person name="Chen C."/>
            <person name="Yanf M."/>
            <person name="Daum C."/>
            <person name="Ng V."/>
            <person name="Clum A."/>
            <person name="Ohm R."/>
            <person name="Martin F."/>
            <person name="Silar P."/>
            <person name="Natvig D."/>
            <person name="Lalanne C."/>
            <person name="Gautier V."/>
            <person name="Ament-Velasquez S.L."/>
            <person name="Kruys A."/>
            <person name="Hutchinson M.I."/>
            <person name="Powell A.J."/>
            <person name="Barry K."/>
            <person name="Miller A.N."/>
            <person name="Grigoriev I.V."/>
            <person name="Debuchy R."/>
            <person name="Gladieux P."/>
            <person name="Thoren M.H."/>
            <person name="Johannesson H."/>
        </authorList>
    </citation>
    <scope>NUCLEOTIDE SEQUENCE</scope>
    <source>
        <strain evidence="3">PSN243</strain>
    </source>
</reference>
<reference evidence="3" key="1">
    <citation type="journal article" date="2023" name="Mol. Phylogenet. Evol.">
        <title>Genome-scale phylogeny and comparative genomics of the fungal order Sordariales.</title>
        <authorList>
            <person name="Hensen N."/>
            <person name="Bonometti L."/>
            <person name="Westerberg I."/>
            <person name="Brannstrom I.O."/>
            <person name="Guillou S."/>
            <person name="Cros-Aarteil S."/>
            <person name="Calhoun S."/>
            <person name="Haridas S."/>
            <person name="Kuo A."/>
            <person name="Mondo S."/>
            <person name="Pangilinan J."/>
            <person name="Riley R."/>
            <person name="LaButti K."/>
            <person name="Andreopoulos B."/>
            <person name="Lipzen A."/>
            <person name="Chen C."/>
            <person name="Yan M."/>
            <person name="Daum C."/>
            <person name="Ng V."/>
            <person name="Clum A."/>
            <person name="Steindorff A."/>
            <person name="Ohm R.A."/>
            <person name="Martin F."/>
            <person name="Silar P."/>
            <person name="Natvig D.O."/>
            <person name="Lalanne C."/>
            <person name="Gautier V."/>
            <person name="Ament-Velasquez S.L."/>
            <person name="Kruys A."/>
            <person name="Hutchinson M.I."/>
            <person name="Powell A.J."/>
            <person name="Barry K."/>
            <person name="Miller A.N."/>
            <person name="Grigoriev I.V."/>
            <person name="Debuchy R."/>
            <person name="Gladieux P."/>
            <person name="Hiltunen Thoren M."/>
            <person name="Johannesson H."/>
        </authorList>
    </citation>
    <scope>NUCLEOTIDE SEQUENCE</scope>
    <source>
        <strain evidence="3">PSN243</strain>
    </source>
</reference>
<organism evidence="3 4">
    <name type="scientific">Podospora aff. communis PSN243</name>
    <dbReference type="NCBI Taxonomy" id="3040156"/>
    <lineage>
        <taxon>Eukaryota</taxon>
        <taxon>Fungi</taxon>
        <taxon>Dikarya</taxon>
        <taxon>Ascomycota</taxon>
        <taxon>Pezizomycotina</taxon>
        <taxon>Sordariomycetes</taxon>
        <taxon>Sordariomycetidae</taxon>
        <taxon>Sordariales</taxon>
        <taxon>Podosporaceae</taxon>
        <taxon>Podospora</taxon>
    </lineage>
</organism>
<evidence type="ECO:0000313" key="3">
    <source>
        <dbReference type="EMBL" id="KAK4454244.1"/>
    </source>
</evidence>
<feature type="transmembrane region" description="Helical" evidence="2">
    <location>
        <begin position="205"/>
        <end position="227"/>
    </location>
</feature>
<comment type="caution">
    <text evidence="3">The sequence shown here is derived from an EMBL/GenBank/DDBJ whole genome shotgun (WGS) entry which is preliminary data.</text>
</comment>
<keyword evidence="2" id="KW-0812">Transmembrane</keyword>
<dbReference type="Proteomes" id="UP001321760">
    <property type="component" value="Unassembled WGS sequence"/>
</dbReference>
<protein>
    <submittedName>
        <fullName evidence="3">Uncharacterized protein</fullName>
    </submittedName>
</protein>
<feature type="region of interest" description="Disordered" evidence="1">
    <location>
        <begin position="1"/>
        <end position="22"/>
    </location>
</feature>
<keyword evidence="4" id="KW-1185">Reference proteome</keyword>
<dbReference type="AlphaFoldDB" id="A0AAV9H229"/>
<dbReference type="EMBL" id="MU865917">
    <property type="protein sequence ID" value="KAK4454244.1"/>
    <property type="molecule type" value="Genomic_DNA"/>
</dbReference>
<keyword evidence="2" id="KW-1133">Transmembrane helix</keyword>
<evidence type="ECO:0000313" key="4">
    <source>
        <dbReference type="Proteomes" id="UP001321760"/>
    </source>
</evidence>
<proteinExistence type="predicted"/>
<accession>A0AAV9H229</accession>
<evidence type="ECO:0000256" key="1">
    <source>
        <dbReference type="SAM" id="MobiDB-lite"/>
    </source>
</evidence>
<feature type="transmembrane region" description="Helical" evidence="2">
    <location>
        <begin position="181"/>
        <end position="199"/>
    </location>
</feature>
<sequence>MTVPTAAKEPLKSPSNLDEPGDDCSFLLTPPVTVYLATINLRGSEAVSGTKWTSFLRPLLSDRGRLAKHWAIVIRDTLYELRLARENRSLVVLRTTHWPSVRDRHDAPIPIGTTTLSDAEILAIGKARFSRWPKHGYSLTFSNCQCFCYRFSWYVCDETRYRTGELNSSHLPIRMGLVQSYTLSALVVALGVGWAVWMRKLWWPVGWDTCIGVLYESSLVFILRAIYTGREHLGGWRDSEVVAFRPTHQAGVYDALGLALARDFAYSPPHFRGFVRRVWGGIVE</sequence>
<name>A0AAV9H229_9PEZI</name>
<gene>
    <name evidence="3" type="ORF">QBC34DRAFT_392903</name>
</gene>
<evidence type="ECO:0000256" key="2">
    <source>
        <dbReference type="SAM" id="Phobius"/>
    </source>
</evidence>
<keyword evidence="2" id="KW-0472">Membrane</keyword>